<evidence type="ECO:0000313" key="3">
    <source>
        <dbReference type="Proteomes" id="UP000838763"/>
    </source>
</evidence>
<feature type="compositionally biased region" description="Pro residues" evidence="1">
    <location>
        <begin position="47"/>
        <end position="66"/>
    </location>
</feature>
<reference evidence="2" key="1">
    <citation type="submission" date="2022-11" db="EMBL/GenBank/DDBJ databases">
        <authorList>
            <person name="Scott C."/>
            <person name="Bruce N."/>
        </authorList>
    </citation>
    <scope>NUCLEOTIDE SEQUENCE</scope>
</reference>
<dbReference type="Proteomes" id="UP000838763">
    <property type="component" value="Unassembled WGS sequence"/>
</dbReference>
<keyword evidence="3" id="KW-1185">Reference proteome</keyword>
<gene>
    <name evidence="2" type="ORF">PPNO1_LOCUS6134</name>
</gene>
<evidence type="ECO:0000313" key="2">
    <source>
        <dbReference type="EMBL" id="CAI4216480.1"/>
    </source>
</evidence>
<accession>A0A9P1H5S0</accession>
<feature type="compositionally biased region" description="Pro residues" evidence="1">
    <location>
        <begin position="200"/>
        <end position="217"/>
    </location>
</feature>
<feature type="compositionally biased region" description="Low complexity" evidence="1">
    <location>
        <begin position="189"/>
        <end position="199"/>
    </location>
</feature>
<comment type="caution">
    <text evidence="2">The sequence shown here is derived from an EMBL/GenBank/DDBJ whole genome shotgun (WGS) entry which is preliminary data.</text>
</comment>
<organism evidence="2 3">
    <name type="scientific">Parascedosporium putredinis</name>
    <dbReference type="NCBI Taxonomy" id="1442378"/>
    <lineage>
        <taxon>Eukaryota</taxon>
        <taxon>Fungi</taxon>
        <taxon>Dikarya</taxon>
        <taxon>Ascomycota</taxon>
        <taxon>Pezizomycotina</taxon>
        <taxon>Sordariomycetes</taxon>
        <taxon>Hypocreomycetidae</taxon>
        <taxon>Microascales</taxon>
        <taxon>Microascaceae</taxon>
        <taxon>Parascedosporium</taxon>
    </lineage>
</organism>
<sequence>MPKLRKRGGGVDTGGNTPPHFFNFERIISLRLRDYCFCSTAPTSGAPKPPIGSAPSLPGRPTPPVPSIAALRKNVSDVARPHSTASLKGPPPPSARNLHLFLCLASPLLHPPTPLLFLVPRHRRHRLHRLPHYLPGAIKAATTSFPLTRRTAAPTTTSGTLLIISGRCTSPAPPPPPSSSAPSIAVQAAIRAAGQASPSSAPPPPPPSSAPLPPLAAPFPVQCADPSTRLHA</sequence>
<protein>
    <submittedName>
        <fullName evidence="2">Uncharacterized protein</fullName>
    </submittedName>
</protein>
<dbReference type="EMBL" id="CALLCH030000015">
    <property type="protein sequence ID" value="CAI4216480.1"/>
    <property type="molecule type" value="Genomic_DNA"/>
</dbReference>
<feature type="region of interest" description="Disordered" evidence="1">
    <location>
        <begin position="45"/>
        <end position="66"/>
    </location>
</feature>
<evidence type="ECO:0000256" key="1">
    <source>
        <dbReference type="SAM" id="MobiDB-lite"/>
    </source>
</evidence>
<name>A0A9P1H5S0_9PEZI</name>
<dbReference type="AlphaFoldDB" id="A0A9P1H5S0"/>
<feature type="region of interest" description="Disordered" evidence="1">
    <location>
        <begin position="189"/>
        <end position="232"/>
    </location>
</feature>
<dbReference type="OrthoDB" id="2430277at2759"/>
<proteinExistence type="predicted"/>